<keyword evidence="4 9" id="KW-0812">Transmembrane</keyword>
<evidence type="ECO:0000313" key="11">
    <source>
        <dbReference type="EMBL" id="CAE0431660.1"/>
    </source>
</evidence>
<accession>A0A7S3PDE0</accession>
<keyword evidence="6 9" id="KW-1133">Transmembrane helix</keyword>
<evidence type="ECO:0000256" key="8">
    <source>
        <dbReference type="ARBA" id="ARBA00023136"/>
    </source>
</evidence>
<proteinExistence type="inferred from homology"/>
<dbReference type="PANTHER" id="PTHR21290:SF25">
    <property type="entry name" value="SPHINGOMYELIN SYNTHASE-RELATED PROTEIN 1"/>
    <property type="match status" value="1"/>
</dbReference>
<feature type="transmembrane region" description="Helical" evidence="9">
    <location>
        <begin position="362"/>
        <end position="381"/>
    </location>
</feature>
<dbReference type="AlphaFoldDB" id="A0A7S3PDE0"/>
<evidence type="ECO:0000259" key="10">
    <source>
        <dbReference type="Pfam" id="PF14360"/>
    </source>
</evidence>
<dbReference type="PANTHER" id="PTHR21290">
    <property type="entry name" value="SPHINGOMYELIN SYNTHETASE"/>
    <property type="match status" value="1"/>
</dbReference>
<dbReference type="GO" id="GO:0000139">
    <property type="term" value="C:Golgi membrane"/>
    <property type="evidence" value="ECO:0007669"/>
    <property type="project" value="TreeGrafter"/>
</dbReference>
<name>A0A7S3PDE0_9STRA</name>
<dbReference type="EMBL" id="HBIN01002958">
    <property type="protein sequence ID" value="CAE0431660.1"/>
    <property type="molecule type" value="Transcribed_RNA"/>
</dbReference>
<evidence type="ECO:0000256" key="7">
    <source>
        <dbReference type="ARBA" id="ARBA00023098"/>
    </source>
</evidence>
<feature type="transmembrane region" description="Helical" evidence="9">
    <location>
        <begin position="280"/>
        <end position="301"/>
    </location>
</feature>
<keyword evidence="7" id="KW-0443">Lipid metabolism</keyword>
<dbReference type="GO" id="GO:0005886">
    <property type="term" value="C:plasma membrane"/>
    <property type="evidence" value="ECO:0007669"/>
    <property type="project" value="TreeGrafter"/>
</dbReference>
<evidence type="ECO:0000256" key="2">
    <source>
        <dbReference type="ARBA" id="ARBA00005441"/>
    </source>
</evidence>
<dbReference type="GO" id="GO:0046513">
    <property type="term" value="P:ceramide biosynthetic process"/>
    <property type="evidence" value="ECO:0007669"/>
    <property type="project" value="TreeGrafter"/>
</dbReference>
<comment type="subcellular location">
    <subcellularLocation>
        <location evidence="1">Membrane</location>
        <topology evidence="1">Multi-pass membrane protein</topology>
    </subcellularLocation>
</comment>
<dbReference type="InterPro" id="IPR045221">
    <property type="entry name" value="Sphingomyelin_synth-like"/>
</dbReference>
<feature type="transmembrane region" description="Helical" evidence="9">
    <location>
        <begin position="68"/>
        <end position="90"/>
    </location>
</feature>
<evidence type="ECO:0000256" key="6">
    <source>
        <dbReference type="ARBA" id="ARBA00022989"/>
    </source>
</evidence>
<evidence type="ECO:0000256" key="5">
    <source>
        <dbReference type="ARBA" id="ARBA00022919"/>
    </source>
</evidence>
<reference evidence="11" key="1">
    <citation type="submission" date="2021-01" db="EMBL/GenBank/DDBJ databases">
        <authorList>
            <person name="Corre E."/>
            <person name="Pelletier E."/>
            <person name="Niang G."/>
            <person name="Scheremetjew M."/>
            <person name="Finn R."/>
            <person name="Kale V."/>
            <person name="Holt S."/>
            <person name="Cochrane G."/>
            <person name="Meng A."/>
            <person name="Brown T."/>
            <person name="Cohen L."/>
        </authorList>
    </citation>
    <scope>NUCLEOTIDE SEQUENCE</scope>
    <source>
        <strain evidence="11">GSBS06</strain>
    </source>
</reference>
<feature type="transmembrane region" description="Helical" evidence="9">
    <location>
        <begin position="123"/>
        <end position="140"/>
    </location>
</feature>
<evidence type="ECO:0000256" key="3">
    <source>
        <dbReference type="ARBA" id="ARBA00022679"/>
    </source>
</evidence>
<dbReference type="InterPro" id="IPR025749">
    <property type="entry name" value="Sphingomyelin_synth-like_dom"/>
</dbReference>
<sequence>MRRENREPFLTGSDSTAVDSENRDAAEIRIPLEFHTSCNQSSSYVTLRGRKSFSHRLHEEKYLFTNQVFPLLGSLVLLIYGALVVFRNLAFYRYVPGNRLKDLGFDIFPEMPAAGVPHTDDPIIIMLVLVGFVLLGALLGPDKTRKVRQSITSSKLVRYCQPESDSDFIVAGIMESHQTDEHPYLANIIRRMSCAYSIGHILRAMTYLATSLPGSAEHCLPGAESNPPKSISECFYRMSSVNGTCGDLIFSGHMLYMWLALCCIQKYGAKCWGIVQHGRFHLSLLFLGFVLLVIQGINVVMSRHHYSVDVIVASYTTPMLFHFYNTVIQPNEYQVDFEAVEKEIAEYRTCSPWKKLLINLRILALLALFVFLLMIVIHGNFKWIS</sequence>
<keyword evidence="3" id="KW-0808">Transferase</keyword>
<evidence type="ECO:0000256" key="1">
    <source>
        <dbReference type="ARBA" id="ARBA00004141"/>
    </source>
</evidence>
<dbReference type="GO" id="GO:0047493">
    <property type="term" value="F:ceramide cholinephosphotransferase activity"/>
    <property type="evidence" value="ECO:0007669"/>
    <property type="project" value="TreeGrafter"/>
</dbReference>
<dbReference type="GO" id="GO:0005789">
    <property type="term" value="C:endoplasmic reticulum membrane"/>
    <property type="evidence" value="ECO:0007669"/>
    <property type="project" value="TreeGrafter"/>
</dbReference>
<gene>
    <name evidence="11" type="ORF">ASTO00021_LOCUS1997</name>
</gene>
<feature type="domain" description="Sphingomyelin synthase-like" evidence="10">
    <location>
        <begin position="244"/>
        <end position="325"/>
    </location>
</feature>
<keyword evidence="5" id="KW-0746">Sphingolipid metabolism</keyword>
<comment type="similarity">
    <text evidence="2">Belongs to the sphingomyelin synthase family.</text>
</comment>
<organism evidence="11">
    <name type="scientific">Aplanochytrium stocchinoi</name>
    <dbReference type="NCBI Taxonomy" id="215587"/>
    <lineage>
        <taxon>Eukaryota</taxon>
        <taxon>Sar</taxon>
        <taxon>Stramenopiles</taxon>
        <taxon>Bigyra</taxon>
        <taxon>Labyrinthulomycetes</taxon>
        <taxon>Thraustochytrida</taxon>
        <taxon>Thraustochytriidae</taxon>
        <taxon>Aplanochytrium</taxon>
    </lineage>
</organism>
<protein>
    <recommendedName>
        <fullName evidence="10">Sphingomyelin synthase-like domain-containing protein</fullName>
    </recommendedName>
</protein>
<dbReference type="Pfam" id="PF14360">
    <property type="entry name" value="PAP2_C"/>
    <property type="match status" value="1"/>
</dbReference>
<keyword evidence="8 9" id="KW-0472">Membrane</keyword>
<evidence type="ECO:0000256" key="4">
    <source>
        <dbReference type="ARBA" id="ARBA00022692"/>
    </source>
</evidence>
<dbReference type="GO" id="GO:0033188">
    <property type="term" value="F:sphingomyelin synthase activity"/>
    <property type="evidence" value="ECO:0007669"/>
    <property type="project" value="TreeGrafter"/>
</dbReference>
<evidence type="ECO:0000256" key="9">
    <source>
        <dbReference type="SAM" id="Phobius"/>
    </source>
</evidence>